<dbReference type="Pfam" id="PF00581">
    <property type="entry name" value="Rhodanese"/>
    <property type="match status" value="1"/>
</dbReference>
<evidence type="ECO:0000256" key="1">
    <source>
        <dbReference type="SAM" id="SignalP"/>
    </source>
</evidence>
<dbReference type="SUPFAM" id="SSF52821">
    <property type="entry name" value="Rhodanese/Cell cycle control phosphatase"/>
    <property type="match status" value="1"/>
</dbReference>
<keyword evidence="1" id="KW-0732">Signal</keyword>
<gene>
    <name evidence="3" type="ORF">PF327_04490</name>
</gene>
<dbReference type="Gene3D" id="3.40.250.10">
    <property type="entry name" value="Rhodanese-like domain"/>
    <property type="match status" value="1"/>
</dbReference>
<accession>A0ABT7QQT2</accession>
<dbReference type="CDD" id="cd00158">
    <property type="entry name" value="RHOD"/>
    <property type="match status" value="1"/>
</dbReference>
<feature type="signal peptide" evidence="1">
    <location>
        <begin position="1"/>
        <end position="18"/>
    </location>
</feature>
<dbReference type="EMBL" id="JAQIBC010000002">
    <property type="protein sequence ID" value="MDM5263447.1"/>
    <property type="molecule type" value="Genomic_DNA"/>
</dbReference>
<name>A0ABT7QQT2_9BACT</name>
<reference evidence="3" key="1">
    <citation type="submission" date="2023-01" db="EMBL/GenBank/DDBJ databases">
        <title>Sulfurovum sp. XTW-4 genome assembly.</title>
        <authorList>
            <person name="Wang J."/>
        </authorList>
    </citation>
    <scope>NUCLEOTIDE SEQUENCE</scope>
    <source>
        <strain evidence="3">XTW-4</strain>
    </source>
</reference>
<evidence type="ECO:0000313" key="4">
    <source>
        <dbReference type="Proteomes" id="UP001169066"/>
    </source>
</evidence>
<evidence type="ECO:0000259" key="2">
    <source>
        <dbReference type="PROSITE" id="PS50206"/>
    </source>
</evidence>
<keyword evidence="4" id="KW-1185">Reference proteome</keyword>
<proteinExistence type="predicted"/>
<comment type="caution">
    <text evidence="3">The sequence shown here is derived from an EMBL/GenBank/DDBJ whole genome shotgun (WGS) entry which is preliminary data.</text>
</comment>
<feature type="chain" id="PRO_5047217303" evidence="1">
    <location>
        <begin position="19"/>
        <end position="230"/>
    </location>
</feature>
<dbReference type="InterPro" id="IPR001763">
    <property type="entry name" value="Rhodanese-like_dom"/>
</dbReference>
<dbReference type="SMART" id="SM00450">
    <property type="entry name" value="RHOD"/>
    <property type="match status" value="1"/>
</dbReference>
<dbReference type="InterPro" id="IPR036873">
    <property type="entry name" value="Rhodanese-like_dom_sf"/>
</dbReference>
<dbReference type="PROSITE" id="PS50206">
    <property type="entry name" value="RHODANESE_3"/>
    <property type="match status" value="1"/>
</dbReference>
<evidence type="ECO:0000313" key="3">
    <source>
        <dbReference type="EMBL" id="MDM5263447.1"/>
    </source>
</evidence>
<organism evidence="3 4">
    <name type="scientific">Sulfurovum xiamenensis</name>
    <dbReference type="NCBI Taxonomy" id="3019066"/>
    <lineage>
        <taxon>Bacteria</taxon>
        <taxon>Pseudomonadati</taxon>
        <taxon>Campylobacterota</taxon>
        <taxon>Epsilonproteobacteria</taxon>
        <taxon>Campylobacterales</taxon>
        <taxon>Sulfurovaceae</taxon>
        <taxon>Sulfurovum</taxon>
    </lineage>
</organism>
<protein>
    <submittedName>
        <fullName evidence="3">Rhodanese-like domain-containing protein</fullName>
    </submittedName>
</protein>
<feature type="domain" description="Rhodanese" evidence="2">
    <location>
        <begin position="114"/>
        <end position="229"/>
    </location>
</feature>
<sequence length="230" mass="26189">MFYKYCTFVLVISSLLLAEEIGLEYEGIPVKTMDAAGKNVYTVVKREIPEACKKIPINNIMLWTGNYAHPNVPEVCKSTFVHTVGGHIYPMYLDTDITTYGELEVLAFVKQMQTDDSLMLIDVCKKEFYHYRTIPGAVNMPFNHFKDPTNYVFEFEQHMKDLGVSVNDENDSLDFTHAKTITLFCNGPWCSLSVTAILALLDIGYPPEKIKWYRGGLQEWLAAGMTSTRK</sequence>
<dbReference type="RefSeq" id="WP_008242698.1">
    <property type="nucleotide sequence ID" value="NZ_JAQIBC010000002.1"/>
</dbReference>
<dbReference type="Proteomes" id="UP001169066">
    <property type="component" value="Unassembled WGS sequence"/>
</dbReference>